<dbReference type="PROSITE" id="PS00211">
    <property type="entry name" value="ABC_TRANSPORTER_1"/>
    <property type="match status" value="1"/>
</dbReference>
<dbReference type="GO" id="GO:0140359">
    <property type="term" value="F:ABC-type transporter activity"/>
    <property type="evidence" value="ECO:0007669"/>
    <property type="project" value="InterPro"/>
</dbReference>
<dbReference type="PROSITE" id="PS50893">
    <property type="entry name" value="ABC_TRANSPORTER_2"/>
    <property type="match status" value="1"/>
</dbReference>
<dbReference type="InterPro" id="IPR011527">
    <property type="entry name" value="ABC1_TM_dom"/>
</dbReference>
<keyword evidence="3" id="KW-0547">Nucleotide-binding</keyword>
<keyword evidence="5 7" id="KW-1133">Transmembrane helix</keyword>
<accession>A0A317E3V1</accession>
<dbReference type="GO" id="GO:0034040">
    <property type="term" value="F:ATPase-coupled lipid transmembrane transporter activity"/>
    <property type="evidence" value="ECO:0007669"/>
    <property type="project" value="TreeGrafter"/>
</dbReference>
<dbReference type="PANTHER" id="PTHR24221">
    <property type="entry name" value="ATP-BINDING CASSETTE SUB-FAMILY B"/>
    <property type="match status" value="1"/>
</dbReference>
<feature type="transmembrane region" description="Helical" evidence="7">
    <location>
        <begin position="255"/>
        <end position="281"/>
    </location>
</feature>
<dbReference type="InterPro" id="IPR017871">
    <property type="entry name" value="ABC_transporter-like_CS"/>
</dbReference>
<keyword evidence="6 7" id="KW-0472">Membrane</keyword>
<dbReference type="Proteomes" id="UP000246077">
    <property type="component" value="Unassembled WGS sequence"/>
</dbReference>
<feature type="transmembrane region" description="Helical" evidence="7">
    <location>
        <begin position="20"/>
        <end position="41"/>
    </location>
</feature>
<gene>
    <name evidence="10" type="ORF">DKG75_06565</name>
</gene>
<dbReference type="Pfam" id="PF00664">
    <property type="entry name" value="ABC_membrane"/>
    <property type="match status" value="1"/>
</dbReference>
<evidence type="ECO:0000256" key="1">
    <source>
        <dbReference type="ARBA" id="ARBA00004651"/>
    </source>
</evidence>
<protein>
    <submittedName>
        <fullName evidence="10">Type I secretion system permease/ATPase</fullName>
    </submittedName>
</protein>
<dbReference type="AlphaFoldDB" id="A0A317E3V1"/>
<evidence type="ECO:0000256" key="2">
    <source>
        <dbReference type="ARBA" id="ARBA00022692"/>
    </source>
</evidence>
<proteinExistence type="predicted"/>
<evidence type="ECO:0000259" key="9">
    <source>
        <dbReference type="PROSITE" id="PS50929"/>
    </source>
</evidence>
<comment type="caution">
    <text evidence="10">The sequence shown here is derived from an EMBL/GenBank/DDBJ whole genome shotgun (WGS) entry which is preliminary data.</text>
</comment>
<dbReference type="GO" id="GO:0030256">
    <property type="term" value="C:type I protein secretion system complex"/>
    <property type="evidence" value="ECO:0007669"/>
    <property type="project" value="InterPro"/>
</dbReference>
<dbReference type="EMBL" id="QGLF01000002">
    <property type="protein sequence ID" value="PWR21659.1"/>
    <property type="molecule type" value="Genomic_DNA"/>
</dbReference>
<dbReference type="GO" id="GO:0005886">
    <property type="term" value="C:plasma membrane"/>
    <property type="evidence" value="ECO:0007669"/>
    <property type="project" value="UniProtKB-SubCell"/>
</dbReference>
<keyword evidence="11" id="KW-1185">Reference proteome</keyword>
<dbReference type="NCBIfam" id="TIGR01842">
    <property type="entry name" value="type_I_sec_PrtD"/>
    <property type="match status" value="1"/>
</dbReference>
<feature type="transmembrane region" description="Helical" evidence="7">
    <location>
        <begin position="53"/>
        <end position="75"/>
    </location>
</feature>
<evidence type="ECO:0000256" key="3">
    <source>
        <dbReference type="ARBA" id="ARBA00022741"/>
    </source>
</evidence>
<feature type="domain" description="ABC transmembrane type-1" evidence="9">
    <location>
        <begin position="23"/>
        <end position="300"/>
    </location>
</feature>
<dbReference type="InterPro" id="IPR003593">
    <property type="entry name" value="AAA+_ATPase"/>
</dbReference>
<dbReference type="OrthoDB" id="5288404at2"/>
<evidence type="ECO:0000256" key="6">
    <source>
        <dbReference type="ARBA" id="ARBA00023136"/>
    </source>
</evidence>
<dbReference type="SUPFAM" id="SSF52540">
    <property type="entry name" value="P-loop containing nucleoside triphosphate hydrolases"/>
    <property type="match status" value="1"/>
</dbReference>
<dbReference type="SUPFAM" id="SSF90123">
    <property type="entry name" value="ABC transporter transmembrane region"/>
    <property type="match status" value="1"/>
</dbReference>
<dbReference type="GO" id="GO:0005524">
    <property type="term" value="F:ATP binding"/>
    <property type="evidence" value="ECO:0007669"/>
    <property type="project" value="UniProtKB-KW"/>
</dbReference>
<evidence type="ECO:0000313" key="11">
    <source>
        <dbReference type="Proteomes" id="UP000246077"/>
    </source>
</evidence>
<dbReference type="PANTHER" id="PTHR24221:SF248">
    <property type="entry name" value="ABC TRANSPORTER TRANSMEMBRANE REGION"/>
    <property type="match status" value="1"/>
</dbReference>
<evidence type="ECO:0000313" key="10">
    <source>
        <dbReference type="EMBL" id="PWR21659.1"/>
    </source>
</evidence>
<keyword evidence="4" id="KW-0067">ATP-binding</keyword>
<evidence type="ECO:0000256" key="7">
    <source>
        <dbReference type="SAM" id="Phobius"/>
    </source>
</evidence>
<dbReference type="InterPro" id="IPR027417">
    <property type="entry name" value="P-loop_NTPase"/>
</dbReference>
<evidence type="ECO:0000256" key="5">
    <source>
        <dbReference type="ARBA" id="ARBA00022989"/>
    </source>
</evidence>
<evidence type="ECO:0000259" key="8">
    <source>
        <dbReference type="PROSITE" id="PS50893"/>
    </source>
</evidence>
<name>A0A317E3V1_9PROT</name>
<dbReference type="GO" id="GO:0030253">
    <property type="term" value="P:protein secretion by the type I secretion system"/>
    <property type="evidence" value="ECO:0007669"/>
    <property type="project" value="InterPro"/>
</dbReference>
<feature type="transmembrane region" description="Helical" evidence="7">
    <location>
        <begin position="127"/>
        <end position="147"/>
    </location>
</feature>
<dbReference type="GO" id="GO:0016887">
    <property type="term" value="F:ATP hydrolysis activity"/>
    <property type="evidence" value="ECO:0007669"/>
    <property type="project" value="InterPro"/>
</dbReference>
<evidence type="ECO:0000256" key="4">
    <source>
        <dbReference type="ARBA" id="ARBA00022840"/>
    </source>
</evidence>
<feature type="domain" description="ABC transporter" evidence="8">
    <location>
        <begin position="331"/>
        <end position="567"/>
    </location>
</feature>
<dbReference type="InterPro" id="IPR003439">
    <property type="entry name" value="ABC_transporter-like_ATP-bd"/>
</dbReference>
<dbReference type="InterPro" id="IPR036640">
    <property type="entry name" value="ABC1_TM_sf"/>
</dbReference>
<dbReference type="InterPro" id="IPR010128">
    <property type="entry name" value="ATPase_T1SS_PrtD-like"/>
</dbReference>
<organism evidence="10 11">
    <name type="scientific">Zavarzinia compransoris</name>
    <dbReference type="NCBI Taxonomy" id="1264899"/>
    <lineage>
        <taxon>Bacteria</taxon>
        <taxon>Pseudomonadati</taxon>
        <taxon>Pseudomonadota</taxon>
        <taxon>Alphaproteobacteria</taxon>
        <taxon>Rhodospirillales</taxon>
        <taxon>Zavarziniaceae</taxon>
        <taxon>Zavarzinia</taxon>
    </lineage>
</organism>
<dbReference type="Gene3D" id="1.20.1560.10">
    <property type="entry name" value="ABC transporter type 1, transmembrane domain"/>
    <property type="match status" value="1"/>
</dbReference>
<dbReference type="InterPro" id="IPR039421">
    <property type="entry name" value="Type_1_exporter"/>
</dbReference>
<dbReference type="Gene3D" id="3.40.50.300">
    <property type="entry name" value="P-loop containing nucleotide triphosphate hydrolases"/>
    <property type="match status" value="1"/>
</dbReference>
<keyword evidence="2 7" id="KW-0812">Transmembrane</keyword>
<dbReference type="PROSITE" id="PS50929">
    <property type="entry name" value="ABC_TM1F"/>
    <property type="match status" value="1"/>
</dbReference>
<sequence>MRNPSNDQPAAAALRACRPWFGVVALLSGAINVLMLTGPLFMLQVYDRVLASYSVQTLVALVAIVVFLYLVQGAIDLVRTRMFARIAGLLVERLGPRLFETDLRQAVLLPGHGRGPRPLRDLEQVRAFLAGGGPGALFDLPWLPLYAGLLFVLHPWLGVLGLIGILVLSGLTALTEGFGRQPQRLAAQLVAEAQGQSDAAVLNAEAAVALGMVPRLRERWGRASGGAAAAHLRGADTASLFGTISKSFRLLLQSLMLALGAYLVIAGEVTGGVIIASSIMLGRALAPVELAIGHWRGFIAARQGWKRIEALLGAFPEGSSAVDLPPPARTLTVAGLTVAVPGGRQVVLKDVGFQLEAGDALGIIGPSGAGKSTLVRALAGLWPAARGSIRLDGAELGQWSPPAAGRFIGFLPQHVDLFAGTVAENIARFDPEATTAEILDAAGAAGVDHLIRGLPQGYDTPIGEGGAALSAGQRQRVALARALFRNPFLLLLDEPNANLDAEGEAALAKGIARARAGGAVVLIVAHRPSALAQANKALMLADGMVRAFGPRDEVLQRVLTPAKPANPAPMRGLA</sequence>
<dbReference type="Pfam" id="PF00005">
    <property type="entry name" value="ABC_tran"/>
    <property type="match status" value="1"/>
</dbReference>
<comment type="subcellular location">
    <subcellularLocation>
        <location evidence="1">Cell membrane</location>
        <topology evidence="1">Multi-pass membrane protein</topology>
    </subcellularLocation>
</comment>
<reference evidence="11" key="1">
    <citation type="submission" date="2018-05" db="EMBL/GenBank/DDBJ databases">
        <title>Zavarzinia sp. HR-AS.</title>
        <authorList>
            <person name="Lee Y."/>
            <person name="Jeon C.O."/>
        </authorList>
    </citation>
    <scope>NUCLEOTIDE SEQUENCE [LARGE SCALE GENOMIC DNA]</scope>
    <source>
        <strain evidence="11">DSM 1231</strain>
    </source>
</reference>
<dbReference type="RefSeq" id="WP_109920304.1">
    <property type="nucleotide sequence ID" value="NZ_QGLF01000002.1"/>
</dbReference>
<feature type="transmembrane region" description="Helical" evidence="7">
    <location>
        <begin position="153"/>
        <end position="174"/>
    </location>
</feature>
<dbReference type="SMART" id="SM00382">
    <property type="entry name" value="AAA"/>
    <property type="match status" value="1"/>
</dbReference>